<dbReference type="Pfam" id="PF05804">
    <property type="entry name" value="KAP"/>
    <property type="match status" value="1"/>
</dbReference>
<organism evidence="1 2">
    <name type="scientific">Lates japonicus</name>
    <name type="common">Japanese lates</name>
    <dbReference type="NCBI Taxonomy" id="270547"/>
    <lineage>
        <taxon>Eukaryota</taxon>
        <taxon>Metazoa</taxon>
        <taxon>Chordata</taxon>
        <taxon>Craniata</taxon>
        <taxon>Vertebrata</taxon>
        <taxon>Euteleostomi</taxon>
        <taxon>Actinopterygii</taxon>
        <taxon>Neopterygii</taxon>
        <taxon>Teleostei</taxon>
        <taxon>Neoteleostei</taxon>
        <taxon>Acanthomorphata</taxon>
        <taxon>Carangaria</taxon>
        <taxon>Carangaria incertae sedis</taxon>
        <taxon>Centropomidae</taxon>
        <taxon>Lates</taxon>
    </lineage>
</organism>
<keyword evidence="2" id="KW-1185">Reference proteome</keyword>
<reference evidence="1" key="1">
    <citation type="submission" date="2022-08" db="EMBL/GenBank/DDBJ databases">
        <title>Genome sequencing of akame (Lates japonicus).</title>
        <authorList>
            <person name="Hashiguchi Y."/>
            <person name="Takahashi H."/>
        </authorList>
    </citation>
    <scope>NUCLEOTIDE SEQUENCE</scope>
    <source>
        <strain evidence="1">Kochi</strain>
    </source>
</reference>
<evidence type="ECO:0000313" key="1">
    <source>
        <dbReference type="EMBL" id="GLD67204.1"/>
    </source>
</evidence>
<gene>
    <name evidence="1" type="ORF">AKAME5_001856400</name>
</gene>
<accession>A0AAD3N9G9</accession>
<name>A0AAD3N9G9_LATJO</name>
<evidence type="ECO:0000313" key="2">
    <source>
        <dbReference type="Proteomes" id="UP001279410"/>
    </source>
</evidence>
<comment type="caution">
    <text evidence="1">The sequence shown here is derived from an EMBL/GenBank/DDBJ whole genome shotgun (WGS) entry which is preliminary data.</text>
</comment>
<dbReference type="Proteomes" id="UP001279410">
    <property type="component" value="Unassembled WGS sequence"/>
</dbReference>
<dbReference type="AlphaFoldDB" id="A0AAD3N9G9"/>
<sequence length="122" mass="13588">MDPPRAFSWIMLRPWAAQISEEEVEEFVIESVWARLANLTIADLDWALVLMRATQPFLKDRLKPAFNGVTVWCWMWGFQSRDVRSEGEVVTEVEAGAEVTVLVGLQRGAAALTGPPVAVCGK</sequence>
<proteinExistence type="predicted"/>
<protein>
    <submittedName>
        <fullName evidence="1">Kinesin-associated protein 3-like isoform X1</fullName>
    </submittedName>
</protein>
<dbReference type="EMBL" id="BRZM01000106">
    <property type="protein sequence ID" value="GLD67204.1"/>
    <property type="molecule type" value="Genomic_DNA"/>
</dbReference>